<dbReference type="SUPFAM" id="SSF53448">
    <property type="entry name" value="Nucleotide-diphospho-sugar transferases"/>
    <property type="match status" value="1"/>
</dbReference>
<evidence type="ECO:0000259" key="5">
    <source>
        <dbReference type="Pfam" id="PF00535"/>
    </source>
</evidence>
<name>A0A3D9UQW0_9MICO</name>
<evidence type="ECO:0000256" key="1">
    <source>
        <dbReference type="ARBA" id="ARBA00004776"/>
    </source>
</evidence>
<dbReference type="Proteomes" id="UP000256253">
    <property type="component" value="Unassembled WGS sequence"/>
</dbReference>
<dbReference type="Gene3D" id="3.90.550.10">
    <property type="entry name" value="Spore Coat Polysaccharide Biosynthesis Protein SpsA, Chain A"/>
    <property type="match status" value="1"/>
</dbReference>
<evidence type="ECO:0000313" key="7">
    <source>
        <dbReference type="Proteomes" id="UP000256253"/>
    </source>
</evidence>
<evidence type="ECO:0000256" key="3">
    <source>
        <dbReference type="ARBA" id="ARBA00022676"/>
    </source>
</evidence>
<gene>
    <name evidence="6" type="ORF">DFJ65_1376</name>
</gene>
<dbReference type="OrthoDB" id="9771846at2"/>
<protein>
    <recommendedName>
        <fullName evidence="5">Glycosyltransferase 2-like domain-containing protein</fullName>
    </recommendedName>
</protein>
<evidence type="ECO:0000256" key="2">
    <source>
        <dbReference type="ARBA" id="ARBA00006739"/>
    </source>
</evidence>
<keyword evidence="7" id="KW-1185">Reference proteome</keyword>
<dbReference type="AlphaFoldDB" id="A0A3D9UQW0"/>
<reference evidence="6 7" key="1">
    <citation type="submission" date="2018-08" db="EMBL/GenBank/DDBJ databases">
        <title>Sequencing the genomes of 1000 actinobacteria strains.</title>
        <authorList>
            <person name="Klenk H.-P."/>
        </authorList>
    </citation>
    <scope>NUCLEOTIDE SEQUENCE [LARGE SCALE GENOMIC DNA]</scope>
    <source>
        <strain evidence="6 7">DSM 22967</strain>
    </source>
</reference>
<comment type="pathway">
    <text evidence="1">Cell wall biogenesis; cell wall polysaccharide biosynthesis.</text>
</comment>
<keyword evidence="4" id="KW-0808">Transferase</keyword>
<evidence type="ECO:0000256" key="4">
    <source>
        <dbReference type="ARBA" id="ARBA00022679"/>
    </source>
</evidence>
<dbReference type="InterPro" id="IPR001173">
    <property type="entry name" value="Glyco_trans_2-like"/>
</dbReference>
<dbReference type="Pfam" id="PF00535">
    <property type="entry name" value="Glycos_transf_2"/>
    <property type="match status" value="1"/>
</dbReference>
<sequence>MDHVVVVLSYFGREDTLSCLESIVPSEDAIHPLVIDNGSFDGVLDASRARFGDRISTLQLETNQGFTGGMNAGLRWALERGARTVTLLNNDTVVSPGALERLEQTAAGGAAVAPEIRYLADAGHVWFGGGVVDPSTGLARHLAEGELSPTDEDGVRESEVLTGCCVTATAEVWRRVGLFDERFFLNFEDSDWSVRATQLGVPLLVDTRAVIHHAVSASFAGEFSYLGLYFFARNGLTFVHERTSAGVLGEARFIRRHLLPQLKPRPSRSMRSVGRNGLVLGYAFRDALTGRFGGAPTRLQRVAKAWASQNVQP</sequence>
<evidence type="ECO:0000313" key="6">
    <source>
        <dbReference type="EMBL" id="REF30370.1"/>
    </source>
</evidence>
<proteinExistence type="inferred from homology"/>
<keyword evidence="3" id="KW-0328">Glycosyltransferase</keyword>
<comment type="similarity">
    <text evidence="2">Belongs to the glycosyltransferase 2 family.</text>
</comment>
<dbReference type="InterPro" id="IPR029044">
    <property type="entry name" value="Nucleotide-diphossugar_trans"/>
</dbReference>
<feature type="domain" description="Glycosyltransferase 2-like" evidence="5">
    <location>
        <begin position="5"/>
        <end position="110"/>
    </location>
</feature>
<dbReference type="RefSeq" id="WP_115922374.1">
    <property type="nucleotide sequence ID" value="NZ_QTUA01000001.1"/>
</dbReference>
<dbReference type="EMBL" id="QTUA01000001">
    <property type="protein sequence ID" value="REF30370.1"/>
    <property type="molecule type" value="Genomic_DNA"/>
</dbReference>
<organism evidence="6 7">
    <name type="scientific">Calidifontibacter indicus</name>
    <dbReference type="NCBI Taxonomy" id="419650"/>
    <lineage>
        <taxon>Bacteria</taxon>
        <taxon>Bacillati</taxon>
        <taxon>Actinomycetota</taxon>
        <taxon>Actinomycetes</taxon>
        <taxon>Micrococcales</taxon>
        <taxon>Dermacoccaceae</taxon>
        <taxon>Calidifontibacter</taxon>
    </lineage>
</organism>
<dbReference type="GO" id="GO:0016757">
    <property type="term" value="F:glycosyltransferase activity"/>
    <property type="evidence" value="ECO:0007669"/>
    <property type="project" value="UniProtKB-KW"/>
</dbReference>
<comment type="caution">
    <text evidence="6">The sequence shown here is derived from an EMBL/GenBank/DDBJ whole genome shotgun (WGS) entry which is preliminary data.</text>
</comment>
<dbReference type="PANTHER" id="PTHR43179:SF12">
    <property type="entry name" value="GALACTOFURANOSYLTRANSFERASE GLFT2"/>
    <property type="match status" value="1"/>
</dbReference>
<accession>A0A3D9UQW0</accession>
<dbReference type="PANTHER" id="PTHR43179">
    <property type="entry name" value="RHAMNOSYLTRANSFERASE WBBL"/>
    <property type="match status" value="1"/>
</dbReference>